<evidence type="ECO:0000313" key="2">
    <source>
        <dbReference type="Proteomes" id="UP000002028"/>
    </source>
</evidence>
<dbReference type="AlphaFoldDB" id="D2QJR8"/>
<dbReference type="InterPro" id="IPR036457">
    <property type="entry name" value="PPM-type-like_dom_sf"/>
</dbReference>
<dbReference type="KEGG" id="sli:Slin_4127"/>
<dbReference type="eggNOG" id="COG0631">
    <property type="taxonomic scope" value="Bacteria"/>
</dbReference>
<dbReference type="RefSeq" id="WP_012928624.1">
    <property type="nucleotide sequence ID" value="NC_013730.1"/>
</dbReference>
<evidence type="ECO:0000313" key="1">
    <source>
        <dbReference type="EMBL" id="ADB40114.1"/>
    </source>
</evidence>
<reference evidence="1 2" key="1">
    <citation type="journal article" date="2010" name="Stand. Genomic Sci.">
        <title>Complete genome sequence of Spirosoma linguale type strain (1).</title>
        <authorList>
            <person name="Lail K."/>
            <person name="Sikorski J."/>
            <person name="Saunders E."/>
            <person name="Lapidus A."/>
            <person name="Glavina Del Rio T."/>
            <person name="Copeland A."/>
            <person name="Tice H."/>
            <person name="Cheng J.-F."/>
            <person name="Lucas S."/>
            <person name="Nolan M."/>
            <person name="Bruce D."/>
            <person name="Goodwin L."/>
            <person name="Pitluck S."/>
            <person name="Ivanova N."/>
            <person name="Mavromatis K."/>
            <person name="Ovchinnikova G."/>
            <person name="Pati A."/>
            <person name="Chen A."/>
            <person name="Palaniappan K."/>
            <person name="Land M."/>
            <person name="Hauser L."/>
            <person name="Chang Y.-J."/>
            <person name="Jeffries C.D."/>
            <person name="Chain P."/>
            <person name="Brettin T."/>
            <person name="Detter J.C."/>
            <person name="Schuetze A."/>
            <person name="Rohde M."/>
            <person name="Tindall B.J."/>
            <person name="Goeker M."/>
            <person name="Bristow J."/>
            <person name="Eisen J.A."/>
            <person name="Markowitz V."/>
            <person name="Hugenholtz P."/>
            <person name="Kyrpides N.C."/>
            <person name="Klenk H.-P."/>
            <person name="Chen F."/>
        </authorList>
    </citation>
    <scope>NUCLEOTIDE SEQUENCE [LARGE SCALE GENOMIC DNA]</scope>
    <source>
        <strain evidence="2">ATCC 33905 / DSM 74 / LMG 10896 / Claus 1</strain>
    </source>
</reference>
<dbReference type="SUPFAM" id="SSF81606">
    <property type="entry name" value="PP2C-like"/>
    <property type="match status" value="1"/>
</dbReference>
<dbReference type="EMBL" id="CP001769">
    <property type="protein sequence ID" value="ADB40114.1"/>
    <property type="molecule type" value="Genomic_DNA"/>
</dbReference>
<dbReference type="HOGENOM" id="CLU_923769_0_0_10"/>
<name>D2QJR8_SPILD</name>
<dbReference type="Proteomes" id="UP000002028">
    <property type="component" value="Chromosome"/>
</dbReference>
<dbReference type="STRING" id="504472.Slin_4127"/>
<protein>
    <submittedName>
        <fullName evidence="1">Uncharacterized protein</fullName>
    </submittedName>
</protein>
<organism evidence="1 2">
    <name type="scientific">Spirosoma linguale (strain ATCC 33905 / DSM 74 / LMG 10896 / Claus 1)</name>
    <dbReference type="NCBI Taxonomy" id="504472"/>
    <lineage>
        <taxon>Bacteria</taxon>
        <taxon>Pseudomonadati</taxon>
        <taxon>Bacteroidota</taxon>
        <taxon>Cytophagia</taxon>
        <taxon>Cytophagales</taxon>
        <taxon>Cytophagaceae</taxon>
        <taxon>Spirosoma</taxon>
    </lineage>
</organism>
<gene>
    <name evidence="1" type="ordered locus">Slin_4127</name>
</gene>
<accession>D2QJR8</accession>
<dbReference type="Gene3D" id="3.60.40.10">
    <property type="entry name" value="PPM-type phosphatase domain"/>
    <property type="match status" value="1"/>
</dbReference>
<proteinExistence type="predicted"/>
<keyword evidence="2" id="KW-1185">Reference proteome</keyword>
<sequence>MTTRYASVGKELPLFAENEDAWRVDPEAGIWSVADGAGGTGLYAGEWARFLVGQVPAEPFKTVEEVTEWLSNHWGGFFDQYQARAAANYLTELKFMNEGSGATLATLHRRKSGLHWSVYGDALVLCFNPKTGQLTASNPALSQFAEAPYLLNWQFPCPADGFRSGCWPSEPGLQLALCTDTLGQYLLMAYQALQGDHRELAALGQLPTALGNRAAAHQRFWQPGAGSFSVQVWEPLWQSLVSPDRFLHYTQSLRASQLLGVDDYTCILIAY</sequence>